<reference evidence="9 10" key="1">
    <citation type="submission" date="2012-09" db="EMBL/GenBank/DDBJ databases">
        <title>The Genome Sequence of Alloiococcus otitis ATCC 51267.</title>
        <authorList>
            <consortium name="The Broad Institute Genome Sequencing Platform"/>
            <person name="Earl A."/>
            <person name="Ward D."/>
            <person name="Feldgarden M."/>
            <person name="Gevers D."/>
            <person name="Huys G."/>
            <person name="Walker B."/>
            <person name="Young S.K."/>
            <person name="Zeng Q."/>
            <person name="Gargeya S."/>
            <person name="Fitzgerald M."/>
            <person name="Haas B."/>
            <person name="Abouelleil A."/>
            <person name="Alvarado L."/>
            <person name="Arachchi H.M."/>
            <person name="Berlin A.M."/>
            <person name="Chapman S.B."/>
            <person name="Goldberg J."/>
            <person name="Griggs A."/>
            <person name="Gujja S."/>
            <person name="Hansen M."/>
            <person name="Howarth C."/>
            <person name="Imamovic A."/>
            <person name="Larimer J."/>
            <person name="McCowen C."/>
            <person name="Montmayeur A."/>
            <person name="Murphy C."/>
            <person name="Neiman D."/>
            <person name="Pearson M."/>
            <person name="Priest M."/>
            <person name="Roberts A."/>
            <person name="Saif S."/>
            <person name="Shea T."/>
            <person name="Sisk P."/>
            <person name="Sykes S."/>
            <person name="Wortman J."/>
            <person name="Nusbaum C."/>
            <person name="Birren B."/>
        </authorList>
    </citation>
    <scope>NUCLEOTIDE SEQUENCE [LARGE SCALE GENOMIC DNA]</scope>
    <source>
        <strain evidence="9 10">ATCC 51267</strain>
    </source>
</reference>
<gene>
    <name evidence="9" type="ORF">HMPREF9698_01518</name>
</gene>
<dbReference type="Proteomes" id="UP000009875">
    <property type="component" value="Unassembled WGS sequence"/>
</dbReference>
<dbReference type="EMBL" id="AGXA01000031">
    <property type="protein sequence ID" value="EKU92915.1"/>
    <property type="molecule type" value="Genomic_DNA"/>
</dbReference>
<dbReference type="AlphaFoldDB" id="K9EUS6"/>
<name>K9EUS6_9LACT</name>
<evidence type="ECO:0000313" key="10">
    <source>
        <dbReference type="Proteomes" id="UP000009875"/>
    </source>
</evidence>
<evidence type="ECO:0000313" key="9">
    <source>
        <dbReference type="EMBL" id="EKU92915.1"/>
    </source>
</evidence>
<dbReference type="InterPro" id="IPR050089">
    <property type="entry name" value="SAICAR_synthetase"/>
</dbReference>
<dbReference type="PANTHER" id="PTHR43599:SF3">
    <property type="entry name" value="SI:DKEY-6E2.2"/>
    <property type="match status" value="1"/>
</dbReference>
<dbReference type="GO" id="GO:0005524">
    <property type="term" value="F:ATP binding"/>
    <property type="evidence" value="ECO:0007669"/>
    <property type="project" value="UniProtKB-KW"/>
</dbReference>
<dbReference type="eggNOG" id="COG0152">
    <property type="taxonomic scope" value="Bacteria"/>
</dbReference>
<proteinExistence type="predicted"/>
<dbReference type="Pfam" id="PF01259">
    <property type="entry name" value="SAICAR_synt"/>
    <property type="match status" value="1"/>
</dbReference>
<dbReference type="HOGENOM" id="CLU_061495_0_0_9"/>
<evidence type="ECO:0000256" key="4">
    <source>
        <dbReference type="ARBA" id="ARBA00022741"/>
    </source>
</evidence>
<evidence type="ECO:0000256" key="1">
    <source>
        <dbReference type="ARBA" id="ARBA00004672"/>
    </source>
</evidence>
<evidence type="ECO:0000256" key="2">
    <source>
        <dbReference type="ARBA" id="ARBA00012217"/>
    </source>
</evidence>
<dbReference type="GO" id="GO:0004639">
    <property type="term" value="F:phosphoribosylaminoimidazolesuccinocarboxamide synthase activity"/>
    <property type="evidence" value="ECO:0007669"/>
    <property type="project" value="UniProtKB-EC"/>
</dbReference>
<dbReference type="UniPathway" id="UPA00074">
    <property type="reaction ID" value="UER00131"/>
</dbReference>
<dbReference type="PANTHER" id="PTHR43599">
    <property type="entry name" value="MULTIFUNCTIONAL PROTEIN ADE2"/>
    <property type="match status" value="1"/>
</dbReference>
<accession>K9EUS6</accession>
<keyword evidence="5" id="KW-0658">Purine biosynthesis</keyword>
<keyword evidence="3" id="KW-0436">Ligase</keyword>
<feature type="domain" description="SAICAR synthetase/ADE2 N-terminal" evidence="8">
    <location>
        <begin position="5"/>
        <end position="215"/>
    </location>
</feature>
<sequence>MALEYKGKTKDVYSIDDEKVRLIFKDDMTGKDGKFDPGENQADIVVEGAGASSLALTTHFFQLLDEKNIPSHYISSNLEEGSMDVRRANIFGKGLEIICRFKATGSFLRRYDDYISEGDDLDAYTEVSLKNDEKGDPFISKEGLIQLGILTGQEYDQIINLTKQISRLVKEELAQKGLELYDIKLEFGRDAKSQDLILIDEISGGNMRVYKDGQYLFPLDINQYVLNGK</sequence>
<evidence type="ECO:0000256" key="7">
    <source>
        <dbReference type="ARBA" id="ARBA00048475"/>
    </source>
</evidence>
<evidence type="ECO:0000256" key="3">
    <source>
        <dbReference type="ARBA" id="ARBA00022598"/>
    </source>
</evidence>
<dbReference type="InterPro" id="IPR028923">
    <property type="entry name" value="SAICAR_synt/ADE2_N"/>
</dbReference>
<keyword evidence="10" id="KW-1185">Reference proteome</keyword>
<dbReference type="RefSeq" id="WP_003779040.1">
    <property type="nucleotide sequence ID" value="NZ_JH992962.1"/>
</dbReference>
<dbReference type="SUPFAM" id="SSF56104">
    <property type="entry name" value="SAICAR synthase-like"/>
    <property type="match status" value="1"/>
</dbReference>
<protein>
    <recommendedName>
        <fullName evidence="2">phosphoribosylaminoimidazolesuccinocarboxamide synthase</fullName>
        <ecNumber evidence="2">6.3.2.6</ecNumber>
    </recommendedName>
</protein>
<comment type="caution">
    <text evidence="9">The sequence shown here is derived from an EMBL/GenBank/DDBJ whole genome shotgun (WGS) entry which is preliminary data.</text>
</comment>
<comment type="catalytic activity">
    <reaction evidence="7">
        <text>5-amino-1-(5-phospho-D-ribosyl)imidazole-4-carboxylate + L-aspartate + ATP = (2S)-2-[5-amino-1-(5-phospho-beta-D-ribosyl)imidazole-4-carboxamido]succinate + ADP + phosphate + 2 H(+)</text>
        <dbReference type="Rhea" id="RHEA:22628"/>
        <dbReference type="ChEBI" id="CHEBI:15378"/>
        <dbReference type="ChEBI" id="CHEBI:29991"/>
        <dbReference type="ChEBI" id="CHEBI:30616"/>
        <dbReference type="ChEBI" id="CHEBI:43474"/>
        <dbReference type="ChEBI" id="CHEBI:58443"/>
        <dbReference type="ChEBI" id="CHEBI:77657"/>
        <dbReference type="ChEBI" id="CHEBI:456216"/>
        <dbReference type="EC" id="6.3.2.6"/>
    </reaction>
</comment>
<keyword evidence="4" id="KW-0547">Nucleotide-binding</keyword>
<organism evidence="9 10">
    <name type="scientific">Alloiococcus otitis ATCC 51267</name>
    <dbReference type="NCBI Taxonomy" id="883081"/>
    <lineage>
        <taxon>Bacteria</taxon>
        <taxon>Bacillati</taxon>
        <taxon>Bacillota</taxon>
        <taxon>Bacilli</taxon>
        <taxon>Lactobacillales</taxon>
        <taxon>Carnobacteriaceae</taxon>
        <taxon>Alloiococcus</taxon>
    </lineage>
</organism>
<dbReference type="Gene3D" id="3.30.200.20">
    <property type="entry name" value="Phosphorylase Kinase, domain 1"/>
    <property type="match status" value="1"/>
</dbReference>
<dbReference type="STRING" id="883081.HMPREF9698_01518"/>
<dbReference type="Gene3D" id="3.30.470.20">
    <property type="entry name" value="ATP-grasp fold, B domain"/>
    <property type="match status" value="1"/>
</dbReference>
<evidence type="ECO:0000256" key="5">
    <source>
        <dbReference type="ARBA" id="ARBA00022755"/>
    </source>
</evidence>
<comment type="pathway">
    <text evidence="1">Purine metabolism; IMP biosynthesis via de novo pathway; 5-amino-1-(5-phospho-D-ribosyl)imidazole-4-carboxamide from 5-amino-1-(5-phospho-D-ribosyl)imidazole-4-carboxylate: step 1/2.</text>
</comment>
<evidence type="ECO:0000259" key="8">
    <source>
        <dbReference type="Pfam" id="PF01259"/>
    </source>
</evidence>
<evidence type="ECO:0000256" key="6">
    <source>
        <dbReference type="ARBA" id="ARBA00022840"/>
    </source>
</evidence>
<dbReference type="OrthoDB" id="9801549at2"/>
<keyword evidence="6" id="KW-0067">ATP-binding</keyword>
<dbReference type="EC" id="6.3.2.6" evidence="2"/>
<dbReference type="PATRIC" id="fig|883081.3.peg.1523"/>
<dbReference type="GO" id="GO:0006189">
    <property type="term" value="P:'de novo' IMP biosynthetic process"/>
    <property type="evidence" value="ECO:0007669"/>
    <property type="project" value="UniProtKB-UniPathway"/>
</dbReference>